<evidence type="ECO:0000256" key="4">
    <source>
        <dbReference type="ARBA" id="ARBA00023136"/>
    </source>
</evidence>
<dbReference type="PROSITE" id="PS50125">
    <property type="entry name" value="GUANYLATE_CYCLASE_2"/>
    <property type="match status" value="1"/>
</dbReference>
<dbReference type="InterPro" id="IPR005821">
    <property type="entry name" value="Ion_trans_dom"/>
</dbReference>
<feature type="transmembrane region" description="Helical" evidence="5">
    <location>
        <begin position="372"/>
        <end position="393"/>
    </location>
</feature>
<dbReference type="InterPro" id="IPR029787">
    <property type="entry name" value="Nucleotide_cyclase"/>
</dbReference>
<comment type="caution">
    <text evidence="7">The sequence shown here is derived from an EMBL/GenBank/DDBJ whole genome shotgun (WGS) entry which is preliminary data.</text>
</comment>
<accession>A0AAU9JM34</accession>
<dbReference type="Proteomes" id="UP001162131">
    <property type="component" value="Unassembled WGS sequence"/>
</dbReference>
<evidence type="ECO:0000313" key="8">
    <source>
        <dbReference type="Proteomes" id="UP001162131"/>
    </source>
</evidence>
<dbReference type="GO" id="GO:0009190">
    <property type="term" value="P:cyclic nucleotide biosynthetic process"/>
    <property type="evidence" value="ECO:0007669"/>
    <property type="project" value="InterPro"/>
</dbReference>
<feature type="transmembrane region" description="Helical" evidence="5">
    <location>
        <begin position="80"/>
        <end position="102"/>
    </location>
</feature>
<dbReference type="PANTHER" id="PTHR43336">
    <property type="entry name" value="OXYGEN SENSOR HISTIDINE KINASE RESPONSE REGULATOR DEVS/DOSS"/>
    <property type="match status" value="1"/>
</dbReference>
<feature type="domain" description="Guanylate cyclase" evidence="6">
    <location>
        <begin position="500"/>
        <end position="656"/>
    </location>
</feature>
<evidence type="ECO:0000256" key="3">
    <source>
        <dbReference type="ARBA" id="ARBA00022989"/>
    </source>
</evidence>
<comment type="subcellular location">
    <subcellularLocation>
        <location evidence="1">Membrane</location>
        <topology evidence="1">Multi-pass membrane protein</topology>
    </subcellularLocation>
</comment>
<dbReference type="SUPFAM" id="SSF81324">
    <property type="entry name" value="Voltage-gated potassium channels"/>
    <property type="match status" value="1"/>
</dbReference>
<dbReference type="Pfam" id="PF00520">
    <property type="entry name" value="Ion_trans"/>
    <property type="match status" value="1"/>
</dbReference>
<name>A0AAU9JM34_9CILI</name>
<dbReference type="InterPro" id="IPR027359">
    <property type="entry name" value="Volt_channel_dom_sf"/>
</dbReference>
<evidence type="ECO:0000256" key="1">
    <source>
        <dbReference type="ARBA" id="ARBA00004141"/>
    </source>
</evidence>
<protein>
    <recommendedName>
        <fullName evidence="6">Guanylate cyclase domain-containing protein</fullName>
    </recommendedName>
</protein>
<keyword evidence="2 5" id="KW-0812">Transmembrane</keyword>
<gene>
    <name evidence="7" type="ORF">BSTOLATCC_MIC40495</name>
</gene>
<dbReference type="EMBL" id="CAJZBQ010000040">
    <property type="protein sequence ID" value="CAG9326054.1"/>
    <property type="molecule type" value="Genomic_DNA"/>
</dbReference>
<dbReference type="GO" id="GO:0035556">
    <property type="term" value="P:intracellular signal transduction"/>
    <property type="evidence" value="ECO:0007669"/>
    <property type="project" value="InterPro"/>
</dbReference>
<dbReference type="Pfam" id="PF00211">
    <property type="entry name" value="Guanylate_cyc"/>
    <property type="match status" value="1"/>
</dbReference>
<keyword evidence="8" id="KW-1185">Reference proteome</keyword>
<evidence type="ECO:0000259" key="6">
    <source>
        <dbReference type="PROSITE" id="PS50125"/>
    </source>
</evidence>
<feature type="transmembrane region" description="Helical" evidence="5">
    <location>
        <begin position="256"/>
        <end position="276"/>
    </location>
</feature>
<organism evidence="7 8">
    <name type="scientific">Blepharisma stoltei</name>
    <dbReference type="NCBI Taxonomy" id="1481888"/>
    <lineage>
        <taxon>Eukaryota</taxon>
        <taxon>Sar</taxon>
        <taxon>Alveolata</taxon>
        <taxon>Ciliophora</taxon>
        <taxon>Postciliodesmatophora</taxon>
        <taxon>Heterotrichea</taxon>
        <taxon>Heterotrichida</taxon>
        <taxon>Blepharismidae</taxon>
        <taxon>Blepharisma</taxon>
    </lineage>
</organism>
<dbReference type="CDD" id="cd07302">
    <property type="entry name" value="CHD"/>
    <property type="match status" value="1"/>
</dbReference>
<evidence type="ECO:0000256" key="2">
    <source>
        <dbReference type="ARBA" id="ARBA00022692"/>
    </source>
</evidence>
<feature type="transmembrane region" description="Helical" evidence="5">
    <location>
        <begin position="20"/>
        <end position="40"/>
    </location>
</feature>
<dbReference type="Gene3D" id="1.20.120.350">
    <property type="entry name" value="Voltage-gated potassium channels. Chain C"/>
    <property type="match status" value="1"/>
</dbReference>
<keyword evidence="4 5" id="KW-0472">Membrane</keyword>
<proteinExistence type="predicted"/>
<evidence type="ECO:0000313" key="7">
    <source>
        <dbReference type="EMBL" id="CAG9326054.1"/>
    </source>
</evidence>
<dbReference type="AlphaFoldDB" id="A0AAU9JM34"/>
<dbReference type="Gene3D" id="3.30.70.1230">
    <property type="entry name" value="Nucleotide cyclase"/>
    <property type="match status" value="1"/>
</dbReference>
<sequence length="833" mass="94668">MIKPNDKHLLLRKIEAIYDHWSTTVFLTTLTIYALFGDNFRLLMTSKEADSIFFSITCAIMGVFLIEIITTSIAKEGYLFSFYFWLDLVSTISMIIDIGWIWDEIFGTDSTTGRPSVSSSQFARAAKTSRAGARAARIIKIVRVVKMIRIFKLYKLSEDAKAKFLKNNERFVAPVVNNVRGGRNSIDLTEEESELNDETIDYNNFTLGPEKSKKKLEEPRIVNRNSENNQNLNVEYKSQKESKIGEKLSEMTIKKVITLALGMVIILPLFYSTLYYEDNNSFTIGLAFMFANIDNESAENRTCEFYISEHKNIMTPLIYLDIQNVYKWESSIDPANLRSEELTVIIRSGKYNGKPLDALAMFDMRDSTRKQAGLDLGMTLGICLTLTFGAIYFTKDNYKFIIWPIENMMKKVNEISENPVKAAQQEEIGEFLNKTSNKNAKKDHHKILLETSILEKTLVKIGALLVLGFGEAGSEVITKSMKRGGGDIVPMIAGQKKYCIFGFCDIRNFSETTEVLQQDIMIFVNEIAKIVHNNVNKYLGSPNKNIGQAFLLVWKFPKESISENKENVKLENNRLTNSFADLSLISFLKIIAEICKSPKIESFSQHPALNAMIPGYIVSMGFGLHQGWAIEGTIGSSFKIDASYLSPNVNIASRIEAATKQFGVPLLVSQNFYSICSQTTQQYLRKIDRVTLKGTKAPMDLYTFDLDTSTLKVSHYSQRKEDTKNAKVLEIIKRERLNDDVKSQRFSVSSMFIDDHDLKNLRKNVSLEFIEEFSEALTFYLEGDWVNACNLLKHAKRYKVQPDGPTETLLEFMEEYGGIAPIGWAGYRELVDK</sequence>
<dbReference type="PANTHER" id="PTHR43336:SF3">
    <property type="entry name" value="GUANYLATE CYCLASE DOMAIN-CONTAINING PROTEIN"/>
    <property type="match status" value="1"/>
</dbReference>
<dbReference type="GO" id="GO:0016020">
    <property type="term" value="C:membrane"/>
    <property type="evidence" value="ECO:0007669"/>
    <property type="project" value="UniProtKB-SubCell"/>
</dbReference>
<reference evidence="7" key="1">
    <citation type="submission" date="2021-09" db="EMBL/GenBank/DDBJ databases">
        <authorList>
            <consortium name="AG Swart"/>
            <person name="Singh M."/>
            <person name="Singh A."/>
            <person name="Seah K."/>
            <person name="Emmerich C."/>
        </authorList>
    </citation>
    <scope>NUCLEOTIDE SEQUENCE</scope>
    <source>
        <strain evidence="7">ATCC30299</strain>
    </source>
</reference>
<dbReference type="SUPFAM" id="SSF55073">
    <property type="entry name" value="Nucleotide cyclase"/>
    <property type="match status" value="1"/>
</dbReference>
<feature type="transmembrane region" description="Helical" evidence="5">
    <location>
        <begin position="52"/>
        <end position="74"/>
    </location>
</feature>
<evidence type="ECO:0000256" key="5">
    <source>
        <dbReference type="SAM" id="Phobius"/>
    </source>
</evidence>
<keyword evidence="3 5" id="KW-1133">Transmembrane helix</keyword>
<dbReference type="InterPro" id="IPR001054">
    <property type="entry name" value="A/G_cyclase"/>
</dbReference>